<dbReference type="EMBL" id="CP018154">
    <property type="protein sequence ID" value="APG62843.1"/>
    <property type="molecule type" value="Genomic_DNA"/>
</dbReference>
<dbReference type="STRING" id="1913578.LPB140_08620"/>
<name>A0A1L3JCQ4_9SPHN</name>
<dbReference type="GO" id="GO:0008976">
    <property type="term" value="F:polyphosphate kinase activity"/>
    <property type="evidence" value="ECO:0007669"/>
    <property type="project" value="InterPro"/>
</dbReference>
<keyword evidence="6" id="KW-1185">Reference proteome</keyword>
<evidence type="ECO:0000259" key="4">
    <source>
        <dbReference type="Pfam" id="PF03976"/>
    </source>
</evidence>
<protein>
    <submittedName>
        <fullName evidence="5">Polyphosphate kinase</fullName>
    </submittedName>
</protein>
<evidence type="ECO:0000256" key="3">
    <source>
        <dbReference type="ARBA" id="ARBA00022777"/>
    </source>
</evidence>
<reference evidence="5 6" key="1">
    <citation type="submission" date="2016-11" db="EMBL/GenBank/DDBJ databases">
        <title>Sphingorhabdus sp. LPB0140, isolated from marine environment.</title>
        <authorList>
            <person name="Kim E."/>
            <person name="Yi H."/>
        </authorList>
    </citation>
    <scope>NUCLEOTIDE SEQUENCE [LARGE SCALE GENOMIC DNA]</scope>
    <source>
        <strain evidence="5 6">LPB0140</strain>
    </source>
</reference>
<dbReference type="OrthoDB" id="9775224at2"/>
<evidence type="ECO:0000313" key="5">
    <source>
        <dbReference type="EMBL" id="APG62843.1"/>
    </source>
</evidence>
<evidence type="ECO:0000256" key="2">
    <source>
        <dbReference type="ARBA" id="ARBA00022679"/>
    </source>
</evidence>
<keyword evidence="2" id="KW-0808">Transferase</keyword>
<accession>A0A1L3JCQ4</accession>
<feature type="domain" description="Polyphosphate kinase-2-related" evidence="4">
    <location>
        <begin position="17"/>
        <end position="236"/>
    </location>
</feature>
<dbReference type="PANTHER" id="PTHR34383:SF3">
    <property type="entry name" value="POLYPHOSPHATE:AMP PHOSPHOTRANSFERASE"/>
    <property type="match status" value="1"/>
</dbReference>
<keyword evidence="3 5" id="KW-0418">Kinase</keyword>
<organism evidence="5 6">
    <name type="scientific">Sphingorhabdus lutea</name>
    <dbReference type="NCBI Taxonomy" id="1913578"/>
    <lineage>
        <taxon>Bacteria</taxon>
        <taxon>Pseudomonadati</taxon>
        <taxon>Pseudomonadota</taxon>
        <taxon>Alphaproteobacteria</taxon>
        <taxon>Sphingomonadales</taxon>
        <taxon>Sphingomonadaceae</taxon>
        <taxon>Sphingorhabdus</taxon>
    </lineage>
</organism>
<evidence type="ECO:0000256" key="1">
    <source>
        <dbReference type="ARBA" id="ARBA00009924"/>
    </source>
</evidence>
<dbReference type="Gene3D" id="3.40.50.300">
    <property type="entry name" value="P-loop containing nucleotide triphosphate hydrolases"/>
    <property type="match status" value="1"/>
</dbReference>
<dbReference type="AlphaFoldDB" id="A0A1L3JCQ4"/>
<comment type="similarity">
    <text evidence="1">Belongs to the polyphosphate kinase 2 (PPK2) family. Class I subfamily.</text>
</comment>
<dbReference type="InterPro" id="IPR016898">
    <property type="entry name" value="Polyphosphate_phosphotransfera"/>
</dbReference>
<dbReference type="Proteomes" id="UP000242561">
    <property type="component" value="Chromosome"/>
</dbReference>
<evidence type="ECO:0000313" key="6">
    <source>
        <dbReference type="Proteomes" id="UP000242561"/>
    </source>
</evidence>
<dbReference type="PANTHER" id="PTHR34383">
    <property type="entry name" value="POLYPHOSPHATE:AMP PHOSPHOTRANSFERASE-RELATED"/>
    <property type="match status" value="1"/>
</dbReference>
<dbReference type="SUPFAM" id="SSF52540">
    <property type="entry name" value="P-loop containing nucleoside triphosphate hydrolases"/>
    <property type="match status" value="1"/>
</dbReference>
<proteinExistence type="inferred from homology"/>
<dbReference type="Pfam" id="PF03976">
    <property type="entry name" value="PPK2"/>
    <property type="match status" value="1"/>
</dbReference>
<dbReference type="KEGG" id="sphl:LPB140_08620"/>
<dbReference type="InterPro" id="IPR027417">
    <property type="entry name" value="P-loop_NTPase"/>
</dbReference>
<gene>
    <name evidence="5" type="ORF">LPB140_08620</name>
</gene>
<dbReference type="RefSeq" id="WP_072559492.1">
    <property type="nucleotide sequence ID" value="NZ_CP018154.1"/>
</dbReference>
<dbReference type="InterPro" id="IPR022488">
    <property type="entry name" value="PPK2-related"/>
</dbReference>
<sequence>MTISLSNFEAGSPFDGNYAKSLKAVQKRLGELQSLHILHNCRTLIIVEGWDAAGKGGAIRRLTANWDPRYFEVYSIGAPTAEEKEKHFLWRFWNKLPRAKEVSVLDRSHYGRVLVERVEGFASEAEWRRGYDEINEFEAQQRDIGTNIIKIFLHVTAKTQDIVLQERLETPSKRWKVTAEDFRNRSKRTDYEAAIAEMFRLTDTRWAPWKIFDSNNQKAARIAILNYIADMMEKDMPKNFPELSPEIAELAKLTFGK</sequence>
<dbReference type="PIRSF" id="PIRSF028756">
    <property type="entry name" value="PPK2_prd"/>
    <property type="match status" value="1"/>
</dbReference>